<dbReference type="RefSeq" id="WP_377046222.1">
    <property type="nucleotide sequence ID" value="NZ_JBHLUN010000015.1"/>
</dbReference>
<gene>
    <name evidence="2" type="ORF">ACFFGY_19640</name>
</gene>
<evidence type="ECO:0000313" key="2">
    <source>
        <dbReference type="EMBL" id="MFC0410472.1"/>
    </source>
</evidence>
<dbReference type="EMBL" id="JBHLUN010000015">
    <property type="protein sequence ID" value="MFC0410472.1"/>
    <property type="molecule type" value="Genomic_DNA"/>
</dbReference>
<evidence type="ECO:0000313" key="3">
    <source>
        <dbReference type="Proteomes" id="UP001589865"/>
    </source>
</evidence>
<dbReference type="Pfam" id="PF01979">
    <property type="entry name" value="Amidohydro_1"/>
    <property type="match status" value="1"/>
</dbReference>
<dbReference type="Proteomes" id="UP001589865">
    <property type="component" value="Unassembled WGS sequence"/>
</dbReference>
<dbReference type="NCBIfam" id="NF011990">
    <property type="entry name" value="PRK15446.2-6"/>
    <property type="match status" value="1"/>
</dbReference>
<dbReference type="InterPro" id="IPR011059">
    <property type="entry name" value="Metal-dep_hydrolase_composite"/>
</dbReference>
<feature type="domain" description="Amidohydrolase-related" evidence="1">
    <location>
        <begin position="262"/>
        <end position="360"/>
    </location>
</feature>
<dbReference type="InterPro" id="IPR051781">
    <property type="entry name" value="Metallo-dep_Hydrolase"/>
</dbReference>
<dbReference type="PANTHER" id="PTHR43135:SF3">
    <property type="entry name" value="ALPHA-D-RIBOSE 1-METHYLPHOSPHONATE 5-TRIPHOSPHATE DIPHOSPHATASE"/>
    <property type="match status" value="1"/>
</dbReference>
<dbReference type="InterPro" id="IPR012696">
    <property type="entry name" value="PhnM"/>
</dbReference>
<comment type="caution">
    <text evidence="2">The sequence shown here is derived from an EMBL/GenBank/DDBJ whole genome shotgun (WGS) entry which is preliminary data.</text>
</comment>
<dbReference type="InterPro" id="IPR032466">
    <property type="entry name" value="Metal_Hydrolase"/>
</dbReference>
<dbReference type="NCBIfam" id="TIGR02318">
    <property type="entry name" value="phosphono_phnM"/>
    <property type="match status" value="1"/>
</dbReference>
<dbReference type="Gene3D" id="3.20.20.140">
    <property type="entry name" value="Metal-dependent hydrolases"/>
    <property type="match status" value="2"/>
</dbReference>
<organism evidence="2 3">
    <name type="scientific">Roseomonas elaeocarpi</name>
    <dbReference type="NCBI Taxonomy" id="907779"/>
    <lineage>
        <taxon>Bacteria</taxon>
        <taxon>Pseudomonadati</taxon>
        <taxon>Pseudomonadota</taxon>
        <taxon>Alphaproteobacteria</taxon>
        <taxon>Acetobacterales</taxon>
        <taxon>Roseomonadaceae</taxon>
        <taxon>Roseomonas</taxon>
    </lineage>
</organism>
<dbReference type="SUPFAM" id="SSF51338">
    <property type="entry name" value="Composite domain of metallo-dependent hydrolases"/>
    <property type="match status" value="1"/>
</dbReference>
<reference evidence="2 3" key="1">
    <citation type="submission" date="2024-09" db="EMBL/GenBank/DDBJ databases">
        <authorList>
            <person name="Sun Q."/>
            <person name="Mori K."/>
        </authorList>
    </citation>
    <scope>NUCLEOTIDE SEQUENCE [LARGE SCALE GENOMIC DNA]</scope>
    <source>
        <strain evidence="2 3">TBRC 5777</strain>
    </source>
</reference>
<sequence length="383" mass="40911">MFAEQIFTNARIVLPDQVIRGTLLLRGGTIAEVSDTRSHAPGALDFEGDTLIPGIVDLHTDNLERQVQPRPAARWPSRSALLAHDAQTAAAGVTTVFDALCVGDIHPAGNRRRTFTDGAADLAALAPTGALKCDHFLHIRCELPAHDMLPLLEEVVDHPLLRLASLMDHCPGVGQFSDVERFRRMLLSEGFDAAGADRRIREMLALRAENAEPNRAALLARLGDRVPLAAHDDWDAAEIRRNSADGIRISEFPVSLAAAEAARREGMTVIVGAPNLVRGGSHSGNVAARTLVEAGLADAIASDYVPPAMLEAAWKLALDPEIGLARAVAMVTANPAAMAGLSDRGRIAVGLRADLVRVRPLPDPLNGELAVPRAVWRAAERVA</sequence>
<keyword evidence="3" id="KW-1185">Reference proteome</keyword>
<dbReference type="SUPFAM" id="SSF51556">
    <property type="entry name" value="Metallo-dependent hydrolases"/>
    <property type="match status" value="1"/>
</dbReference>
<accession>A0ABV6JXL1</accession>
<dbReference type="InterPro" id="IPR006680">
    <property type="entry name" value="Amidohydro-rel"/>
</dbReference>
<dbReference type="Gene3D" id="2.30.40.10">
    <property type="entry name" value="Urease, subunit C, domain 1"/>
    <property type="match status" value="1"/>
</dbReference>
<dbReference type="NCBIfam" id="NF011984">
    <property type="entry name" value="PRK15446.1-5"/>
    <property type="match status" value="1"/>
</dbReference>
<name>A0ABV6JXL1_9PROT</name>
<dbReference type="EC" id="3.6.1.63" evidence="2"/>
<evidence type="ECO:0000259" key="1">
    <source>
        <dbReference type="Pfam" id="PF01979"/>
    </source>
</evidence>
<dbReference type="PANTHER" id="PTHR43135">
    <property type="entry name" value="ALPHA-D-RIBOSE 1-METHYLPHOSPHONATE 5-TRIPHOSPHATE DIPHOSPHATASE"/>
    <property type="match status" value="1"/>
</dbReference>
<keyword evidence="2" id="KW-0378">Hydrolase</keyword>
<dbReference type="GO" id="GO:0016787">
    <property type="term" value="F:hydrolase activity"/>
    <property type="evidence" value="ECO:0007669"/>
    <property type="project" value="UniProtKB-KW"/>
</dbReference>
<protein>
    <submittedName>
        <fullName evidence="2">Alpha-D-ribose 1-methylphosphonate 5-triphosphate diphosphatase</fullName>
        <ecNumber evidence="2">3.6.1.63</ecNumber>
    </submittedName>
</protein>
<dbReference type="PIRSF" id="PIRSF038971">
    <property type="entry name" value="PhnM"/>
    <property type="match status" value="1"/>
</dbReference>
<proteinExistence type="predicted"/>